<reference evidence="1" key="2">
    <citation type="submission" date="2020-11" db="EMBL/GenBank/DDBJ databases">
        <authorList>
            <person name="McCartney M.A."/>
            <person name="Auch B."/>
            <person name="Kono T."/>
            <person name="Mallez S."/>
            <person name="Becker A."/>
            <person name="Gohl D.M."/>
            <person name="Silverstein K.A.T."/>
            <person name="Koren S."/>
            <person name="Bechman K.B."/>
            <person name="Herman A."/>
            <person name="Abrahante J.E."/>
            <person name="Garbe J."/>
        </authorList>
    </citation>
    <scope>NUCLEOTIDE SEQUENCE</scope>
    <source>
        <strain evidence="1">Duluth1</strain>
        <tissue evidence="1">Whole animal</tissue>
    </source>
</reference>
<organism evidence="1 2">
    <name type="scientific">Dreissena polymorpha</name>
    <name type="common">Zebra mussel</name>
    <name type="synonym">Mytilus polymorpha</name>
    <dbReference type="NCBI Taxonomy" id="45954"/>
    <lineage>
        <taxon>Eukaryota</taxon>
        <taxon>Metazoa</taxon>
        <taxon>Spiralia</taxon>
        <taxon>Lophotrochozoa</taxon>
        <taxon>Mollusca</taxon>
        <taxon>Bivalvia</taxon>
        <taxon>Autobranchia</taxon>
        <taxon>Heteroconchia</taxon>
        <taxon>Euheterodonta</taxon>
        <taxon>Imparidentia</taxon>
        <taxon>Neoheterodontei</taxon>
        <taxon>Myida</taxon>
        <taxon>Dreissenoidea</taxon>
        <taxon>Dreissenidae</taxon>
        <taxon>Dreissena</taxon>
    </lineage>
</organism>
<dbReference type="EMBL" id="JAIWYP010000008">
    <property type="protein sequence ID" value="KAH3786648.1"/>
    <property type="molecule type" value="Genomic_DNA"/>
</dbReference>
<evidence type="ECO:0000313" key="1">
    <source>
        <dbReference type="EMBL" id="KAH3786648.1"/>
    </source>
</evidence>
<evidence type="ECO:0000313" key="2">
    <source>
        <dbReference type="Proteomes" id="UP000828390"/>
    </source>
</evidence>
<reference evidence="1" key="1">
    <citation type="journal article" date="2019" name="bioRxiv">
        <title>The Genome of the Zebra Mussel, Dreissena polymorpha: A Resource for Invasive Species Research.</title>
        <authorList>
            <person name="McCartney M.A."/>
            <person name="Auch B."/>
            <person name="Kono T."/>
            <person name="Mallez S."/>
            <person name="Zhang Y."/>
            <person name="Obille A."/>
            <person name="Becker A."/>
            <person name="Abrahante J.E."/>
            <person name="Garbe J."/>
            <person name="Badalamenti J.P."/>
            <person name="Herman A."/>
            <person name="Mangelson H."/>
            <person name="Liachko I."/>
            <person name="Sullivan S."/>
            <person name="Sone E.D."/>
            <person name="Koren S."/>
            <person name="Silverstein K.A.T."/>
            <person name="Beckman K.B."/>
            <person name="Gohl D.M."/>
        </authorList>
    </citation>
    <scope>NUCLEOTIDE SEQUENCE</scope>
    <source>
        <strain evidence="1">Duluth1</strain>
        <tissue evidence="1">Whole animal</tissue>
    </source>
</reference>
<keyword evidence="2" id="KW-1185">Reference proteome</keyword>
<comment type="caution">
    <text evidence="1">The sequence shown here is derived from an EMBL/GenBank/DDBJ whole genome shotgun (WGS) entry which is preliminary data.</text>
</comment>
<gene>
    <name evidence="1" type="ORF">DPMN_164755</name>
</gene>
<dbReference type="AlphaFoldDB" id="A0A9D4IWD6"/>
<dbReference type="Proteomes" id="UP000828390">
    <property type="component" value="Unassembled WGS sequence"/>
</dbReference>
<sequence>MNVSDETKTLKSDTILGKLYPVQKIVHDVNIDPKSVEKPGESPEHLRPLLESVSVKITDQEKAHISYLLASFSDTYVGPDGK</sequence>
<protein>
    <submittedName>
        <fullName evidence="1">Uncharacterized protein</fullName>
    </submittedName>
</protein>
<proteinExistence type="predicted"/>
<name>A0A9D4IWD6_DREPO</name>
<accession>A0A9D4IWD6</accession>